<dbReference type="CDD" id="cd17321">
    <property type="entry name" value="MFS_MMR_MDR_like"/>
    <property type="match status" value="1"/>
</dbReference>
<keyword evidence="3 6" id="KW-1133">Transmembrane helix</keyword>
<feature type="transmembrane region" description="Helical" evidence="6">
    <location>
        <begin position="281"/>
        <end position="307"/>
    </location>
</feature>
<feature type="transmembrane region" description="Helical" evidence="6">
    <location>
        <begin position="88"/>
        <end position="115"/>
    </location>
</feature>
<keyword evidence="4 6" id="KW-0472">Membrane</keyword>
<name>A0ABV8FRK7_9ACTN</name>
<organism evidence="8 9">
    <name type="scientific">Nocardiopsis sediminis</name>
    <dbReference type="NCBI Taxonomy" id="1778267"/>
    <lineage>
        <taxon>Bacteria</taxon>
        <taxon>Bacillati</taxon>
        <taxon>Actinomycetota</taxon>
        <taxon>Actinomycetes</taxon>
        <taxon>Streptosporangiales</taxon>
        <taxon>Nocardiopsidaceae</taxon>
        <taxon>Nocardiopsis</taxon>
    </lineage>
</organism>
<feature type="domain" description="Major facilitator superfamily (MFS) profile" evidence="7">
    <location>
        <begin position="22"/>
        <end position="480"/>
    </location>
</feature>
<protein>
    <submittedName>
        <fullName evidence="8">MFS transporter</fullName>
    </submittedName>
</protein>
<feature type="transmembrane region" description="Helical" evidence="6">
    <location>
        <begin position="422"/>
        <end position="442"/>
    </location>
</feature>
<feature type="transmembrane region" description="Helical" evidence="6">
    <location>
        <begin position="121"/>
        <end position="141"/>
    </location>
</feature>
<feature type="transmembrane region" description="Helical" evidence="6">
    <location>
        <begin position="381"/>
        <end position="401"/>
    </location>
</feature>
<feature type="transmembrane region" description="Helical" evidence="6">
    <location>
        <begin position="59"/>
        <end position="76"/>
    </location>
</feature>
<dbReference type="PRINTS" id="PR01036">
    <property type="entry name" value="TCRTETB"/>
</dbReference>
<dbReference type="Pfam" id="PF07690">
    <property type="entry name" value="MFS_1"/>
    <property type="match status" value="1"/>
</dbReference>
<evidence type="ECO:0000256" key="2">
    <source>
        <dbReference type="ARBA" id="ARBA00022692"/>
    </source>
</evidence>
<dbReference type="InterPro" id="IPR020846">
    <property type="entry name" value="MFS_dom"/>
</dbReference>
<feature type="transmembrane region" description="Helical" evidence="6">
    <location>
        <begin position="240"/>
        <end position="260"/>
    </location>
</feature>
<evidence type="ECO:0000313" key="9">
    <source>
        <dbReference type="Proteomes" id="UP001595847"/>
    </source>
</evidence>
<dbReference type="InterPro" id="IPR036259">
    <property type="entry name" value="MFS_trans_sf"/>
</dbReference>
<comment type="caution">
    <text evidence="8">The sequence shown here is derived from an EMBL/GenBank/DDBJ whole genome shotgun (WGS) entry which is preliminary data.</text>
</comment>
<gene>
    <name evidence="8" type="ORF">ACFOVU_17295</name>
</gene>
<comment type="subcellular location">
    <subcellularLocation>
        <location evidence="1">Cell membrane</location>
        <topology evidence="1">Multi-pass membrane protein</topology>
    </subcellularLocation>
</comment>
<feature type="region of interest" description="Disordered" evidence="5">
    <location>
        <begin position="480"/>
        <end position="504"/>
    </location>
</feature>
<proteinExistence type="predicted"/>
<dbReference type="Gene3D" id="1.20.1250.20">
    <property type="entry name" value="MFS general substrate transporter like domains"/>
    <property type="match status" value="1"/>
</dbReference>
<dbReference type="PANTHER" id="PTHR42718">
    <property type="entry name" value="MAJOR FACILITATOR SUPERFAMILY MULTIDRUG TRANSPORTER MFSC"/>
    <property type="match status" value="1"/>
</dbReference>
<evidence type="ECO:0000256" key="6">
    <source>
        <dbReference type="SAM" id="Phobius"/>
    </source>
</evidence>
<evidence type="ECO:0000259" key="7">
    <source>
        <dbReference type="PROSITE" id="PS50850"/>
    </source>
</evidence>
<evidence type="ECO:0000256" key="4">
    <source>
        <dbReference type="ARBA" id="ARBA00023136"/>
    </source>
</evidence>
<feature type="transmembrane region" description="Helical" evidence="6">
    <location>
        <begin position="21"/>
        <end position="47"/>
    </location>
</feature>
<dbReference type="Gene3D" id="1.20.1720.10">
    <property type="entry name" value="Multidrug resistance protein D"/>
    <property type="match status" value="1"/>
</dbReference>
<keyword evidence="9" id="KW-1185">Reference proteome</keyword>
<accession>A0ABV8FRK7</accession>
<keyword evidence="2 6" id="KW-0812">Transmembrane</keyword>
<feature type="transmembrane region" description="Helical" evidence="6">
    <location>
        <begin position="454"/>
        <end position="475"/>
    </location>
</feature>
<dbReference type="PANTHER" id="PTHR42718:SF39">
    <property type="entry name" value="ACTINORHODIN TRANSPORTER-RELATED"/>
    <property type="match status" value="1"/>
</dbReference>
<dbReference type="SUPFAM" id="SSF103473">
    <property type="entry name" value="MFS general substrate transporter"/>
    <property type="match status" value="1"/>
</dbReference>
<dbReference type="PROSITE" id="PS50850">
    <property type="entry name" value="MFS"/>
    <property type="match status" value="1"/>
</dbReference>
<evidence type="ECO:0000313" key="8">
    <source>
        <dbReference type="EMBL" id="MFC3997693.1"/>
    </source>
</evidence>
<feature type="transmembrane region" description="Helical" evidence="6">
    <location>
        <begin position="213"/>
        <end position="234"/>
    </location>
</feature>
<sequence length="504" mass="50390">MTATGDTAPAGGGADRPARPFALAAVLVASFMNQLGVTAANVAVPAIQQEFGSGAAEMQWVLAGYTLPFALLLVTGGRLGDLAGRRRVFLAGVTGFTLASALAGLADGAGVLIAARVAQGIAAALMGPQVLAVIQVMVPAVRRGAAMGAYSAVIGLSTVGGPVLGGLLVQADLFGWGWRAIFLLNLPLGAAVWVMGAAAVAESHGPTGRRLDLAGAVLAATALLLLIHPLMYGADHGWPPWTWGALAAAVPALLLFLLVERRRERAGQAPLVPLGLFRSRAFTAGLLVNLITAALVGGFFLVFVVVLQNGLGFSPARTGLTVAPWALGTAIASMAAIGLARRYGRPVLVGGALLTTAGMGALTAVVHAAGTSVTSGQIVPALLAIGVGMGLVGAPILNVTLAAGPAADAGAAAAVFTTFKQAGGAVGVALIGTLFFTLLGPADAAGPQRHVEAVVWTLTADVGVCLLVVLLLFLLPRSAGGEDAASPRPAAPEPRPALRGRPTT</sequence>
<evidence type="ECO:0000256" key="5">
    <source>
        <dbReference type="SAM" id="MobiDB-lite"/>
    </source>
</evidence>
<feature type="transmembrane region" description="Helical" evidence="6">
    <location>
        <begin position="181"/>
        <end position="201"/>
    </location>
</feature>
<feature type="transmembrane region" description="Helical" evidence="6">
    <location>
        <begin position="347"/>
        <end position="369"/>
    </location>
</feature>
<feature type="transmembrane region" description="Helical" evidence="6">
    <location>
        <begin position="148"/>
        <end position="169"/>
    </location>
</feature>
<evidence type="ECO:0000256" key="1">
    <source>
        <dbReference type="ARBA" id="ARBA00004651"/>
    </source>
</evidence>
<dbReference type="RefSeq" id="WP_378534843.1">
    <property type="nucleotide sequence ID" value="NZ_JBHSBH010000010.1"/>
</dbReference>
<dbReference type="EMBL" id="JBHSBH010000010">
    <property type="protein sequence ID" value="MFC3997693.1"/>
    <property type="molecule type" value="Genomic_DNA"/>
</dbReference>
<dbReference type="Proteomes" id="UP001595847">
    <property type="component" value="Unassembled WGS sequence"/>
</dbReference>
<evidence type="ECO:0000256" key="3">
    <source>
        <dbReference type="ARBA" id="ARBA00022989"/>
    </source>
</evidence>
<reference evidence="9" key="1">
    <citation type="journal article" date="2019" name="Int. J. Syst. Evol. Microbiol.">
        <title>The Global Catalogue of Microorganisms (GCM) 10K type strain sequencing project: providing services to taxonomists for standard genome sequencing and annotation.</title>
        <authorList>
            <consortium name="The Broad Institute Genomics Platform"/>
            <consortium name="The Broad Institute Genome Sequencing Center for Infectious Disease"/>
            <person name="Wu L."/>
            <person name="Ma J."/>
        </authorList>
    </citation>
    <scope>NUCLEOTIDE SEQUENCE [LARGE SCALE GENOMIC DNA]</scope>
    <source>
        <strain evidence="9">TBRC 1826</strain>
    </source>
</reference>
<dbReference type="InterPro" id="IPR011701">
    <property type="entry name" value="MFS"/>
</dbReference>
<feature type="transmembrane region" description="Helical" evidence="6">
    <location>
        <begin position="319"/>
        <end position="340"/>
    </location>
</feature>